<feature type="region of interest" description="Disordered" evidence="1">
    <location>
        <begin position="158"/>
        <end position="211"/>
    </location>
</feature>
<feature type="region of interest" description="Disordered" evidence="1">
    <location>
        <begin position="366"/>
        <end position="407"/>
    </location>
</feature>
<evidence type="ECO:0000313" key="3">
    <source>
        <dbReference type="Proteomes" id="UP001174691"/>
    </source>
</evidence>
<feature type="region of interest" description="Disordered" evidence="1">
    <location>
        <begin position="57"/>
        <end position="83"/>
    </location>
</feature>
<accession>A0AA38VTF6</accession>
<dbReference type="EMBL" id="JANBVN010000009">
    <property type="protein sequence ID" value="KAJ9164836.1"/>
    <property type="molecule type" value="Genomic_DNA"/>
</dbReference>
<protein>
    <submittedName>
        <fullName evidence="2">Uncharacterized protein</fullName>
    </submittedName>
</protein>
<proteinExistence type="predicted"/>
<feature type="region of interest" description="Disordered" evidence="1">
    <location>
        <begin position="271"/>
        <end position="318"/>
    </location>
</feature>
<gene>
    <name evidence="2" type="ORF">NKR19_g1086</name>
</gene>
<feature type="region of interest" description="Disordered" evidence="1">
    <location>
        <begin position="1"/>
        <end position="21"/>
    </location>
</feature>
<evidence type="ECO:0000313" key="2">
    <source>
        <dbReference type="EMBL" id="KAJ9164836.1"/>
    </source>
</evidence>
<comment type="caution">
    <text evidence="2">The sequence shown here is derived from an EMBL/GenBank/DDBJ whole genome shotgun (WGS) entry which is preliminary data.</text>
</comment>
<feature type="compositionally biased region" description="Low complexity" evidence="1">
    <location>
        <begin position="281"/>
        <end position="300"/>
    </location>
</feature>
<evidence type="ECO:0000256" key="1">
    <source>
        <dbReference type="SAM" id="MobiDB-lite"/>
    </source>
</evidence>
<name>A0AA38VTF6_9PEZI</name>
<dbReference type="AlphaFoldDB" id="A0AA38VTF6"/>
<sequence>MKSQKHRSLDAPEAPTPGTVLLRKTVSDSTLSKTVPEVPMNDVIMEEPTVETFLSLSDDDIADGPPITPPATPPSRQSCPTRLGSGCAPTFDLPPDPPVFQMPSPRSGSKRYSPLICLSSPLTSRPAKVAAFECQRIAQRFNFDLIYIVNLWPEHLAHPSQPSSSSIPAPGHSLGSPRRASRSSSNRNNNNNNTPPRSPSSRPAPHHHSIPLKGRLLAGHGLANLQTPFMISSAAHTKILRQDGWVEWRDESPSPDHFSRGYSRAFYAGVSPEPSCPKSPPSDANLNNNNNNNKSNNSNNAIPSLSEKRRSQNQQSRYNNRGIVFAAYRLPRADGAAVGADRAQLEALYGEAETLVEMLLDIHKTERSRRPGADVDADADAGAGGRRVGVDETGPLPVRPRFEGHLA</sequence>
<keyword evidence="3" id="KW-1185">Reference proteome</keyword>
<organism evidence="2 3">
    <name type="scientific">Coniochaeta hoffmannii</name>
    <dbReference type="NCBI Taxonomy" id="91930"/>
    <lineage>
        <taxon>Eukaryota</taxon>
        <taxon>Fungi</taxon>
        <taxon>Dikarya</taxon>
        <taxon>Ascomycota</taxon>
        <taxon>Pezizomycotina</taxon>
        <taxon>Sordariomycetes</taxon>
        <taxon>Sordariomycetidae</taxon>
        <taxon>Coniochaetales</taxon>
        <taxon>Coniochaetaceae</taxon>
        <taxon>Coniochaeta</taxon>
    </lineage>
</organism>
<reference evidence="2" key="1">
    <citation type="submission" date="2022-07" db="EMBL/GenBank/DDBJ databases">
        <title>Fungi with potential for degradation of polypropylene.</title>
        <authorList>
            <person name="Gostincar C."/>
        </authorList>
    </citation>
    <scope>NUCLEOTIDE SEQUENCE</scope>
    <source>
        <strain evidence="2">EXF-13287</strain>
    </source>
</reference>
<dbReference type="Proteomes" id="UP001174691">
    <property type="component" value="Unassembled WGS sequence"/>
</dbReference>
<feature type="compositionally biased region" description="Low complexity" evidence="1">
    <location>
        <begin position="159"/>
        <end position="203"/>
    </location>
</feature>